<protein>
    <recommendedName>
        <fullName evidence="3">Excreted virulence factor EspC (Type VII ESX diderm)</fullName>
    </recommendedName>
</protein>
<name>A0A9X2IX86_9NOCA</name>
<accession>A0A9X2IX86</accession>
<proteinExistence type="predicted"/>
<dbReference type="Proteomes" id="UP001139157">
    <property type="component" value="Unassembled WGS sequence"/>
</dbReference>
<reference evidence="1" key="1">
    <citation type="submission" date="2022-06" db="EMBL/GenBank/DDBJ databases">
        <title>Novel species in genus nocardia.</title>
        <authorList>
            <person name="Li F."/>
        </authorList>
    </citation>
    <scope>NUCLEOTIDE SEQUENCE</scope>
    <source>
        <strain evidence="1">CDC141</strain>
    </source>
</reference>
<dbReference type="RefSeq" id="WP_251913018.1">
    <property type="nucleotide sequence ID" value="NZ_JAMRXG010000006.1"/>
</dbReference>
<evidence type="ECO:0008006" key="3">
    <source>
        <dbReference type="Google" id="ProtNLM"/>
    </source>
</evidence>
<gene>
    <name evidence="1" type="ORF">NDR86_16640</name>
</gene>
<comment type="caution">
    <text evidence="1">The sequence shown here is derived from an EMBL/GenBank/DDBJ whole genome shotgun (WGS) entry which is preliminary data.</text>
</comment>
<keyword evidence="2" id="KW-1185">Reference proteome</keyword>
<sequence length="107" mass="11196">MADPLSETVEIDGRDAAVLARNVKTYAADIKAAQTGASATTLTNGFPGFQIGQAYATATTTASKALQDLGKTLDALGDNTVTVAAKFLHIDEARAREFDRLDPNGPK</sequence>
<dbReference type="EMBL" id="JAMRXG010000006">
    <property type="protein sequence ID" value="MCM6775103.1"/>
    <property type="molecule type" value="Genomic_DNA"/>
</dbReference>
<evidence type="ECO:0000313" key="1">
    <source>
        <dbReference type="EMBL" id="MCM6775103.1"/>
    </source>
</evidence>
<organism evidence="1 2">
    <name type="scientific">Nocardia pulmonis</name>
    <dbReference type="NCBI Taxonomy" id="2951408"/>
    <lineage>
        <taxon>Bacteria</taxon>
        <taxon>Bacillati</taxon>
        <taxon>Actinomycetota</taxon>
        <taxon>Actinomycetes</taxon>
        <taxon>Mycobacteriales</taxon>
        <taxon>Nocardiaceae</taxon>
        <taxon>Nocardia</taxon>
    </lineage>
</organism>
<evidence type="ECO:0000313" key="2">
    <source>
        <dbReference type="Proteomes" id="UP001139157"/>
    </source>
</evidence>
<dbReference type="AlphaFoldDB" id="A0A9X2IX86"/>